<dbReference type="InterPro" id="IPR000719">
    <property type="entry name" value="Prot_kinase_dom"/>
</dbReference>
<dbReference type="SMART" id="SM00220">
    <property type="entry name" value="S_TKc"/>
    <property type="match status" value="1"/>
</dbReference>
<dbReference type="SUPFAM" id="SSF56112">
    <property type="entry name" value="Protein kinase-like (PK-like)"/>
    <property type="match status" value="1"/>
</dbReference>
<feature type="compositionally biased region" description="Gly residues" evidence="6">
    <location>
        <begin position="439"/>
        <end position="449"/>
    </location>
</feature>
<dbReference type="PROSITE" id="PS50011">
    <property type="entry name" value="PROTEIN_KINASE_DOM"/>
    <property type="match status" value="1"/>
</dbReference>
<evidence type="ECO:0000256" key="1">
    <source>
        <dbReference type="ARBA" id="ARBA00022679"/>
    </source>
</evidence>
<dbReference type="PANTHER" id="PTHR48016:SF56">
    <property type="entry name" value="MAPKK KINASE"/>
    <property type="match status" value="1"/>
</dbReference>
<dbReference type="PANTHER" id="PTHR48016">
    <property type="entry name" value="MAP KINASE KINASE KINASE SSK2-RELATED-RELATED"/>
    <property type="match status" value="1"/>
</dbReference>
<feature type="region of interest" description="Disordered" evidence="6">
    <location>
        <begin position="321"/>
        <end position="705"/>
    </location>
</feature>
<feature type="compositionally biased region" description="Low complexity" evidence="6">
    <location>
        <begin position="167"/>
        <end position="178"/>
    </location>
</feature>
<sequence length="1312" mass="133893">MDSVSRIGGSVCASSMYDAPRAFCVVCGTFSDELVLRSSGLKCPGCVGKSANRHYAKLQKRQATQLLSQALPSRSPRAGADTVSSVQPGDSCFRSQHRLSSLSSSAPTAVEDGTSTFGATATFNSTMRPIEEYISGTSAYRTAVRQTCGGSVDGGGGSGSQRTPLEGPGAATSSAPASRDSSMLAAGEVRHTPPALVHHGRTVTAAPCTTAASTPPPRSDAEGSAGGRVAEVPRTRGVPSADRVDNRNSHAAGSPEKAAQSRLPPRNPSRAVTTTSSPPAAPPAPTAAAAAAASTVQRRAAAPATSSISKRAPVTVRCVEEEEADEALSEDLHGTVHGGGGAVPPVEAASDPYNSSHNTPRDDGASSSAASLRHHLAHVSHTARGEPRRPSSPSLAVTPDRHSNLPAPRAGSRANSVASSVVGRPSTSRRPGATPSRGGSSGGGGGGGAHARRDSHPPTQRSSAATSCATAPPTYTSGRHVDANRAQGAAASSLSRMPRTSAAKATGDDGGGRSDAPSRSSSPSASSSSSSSFGAAAVASTGSPSHTSSPVPEGGLDPATATTVAAAKGRPRSSASAARVSAEPDAQAPAKKGKTASKAAGRRKGAGGGAAKGKRTSPAPPPAPPRGGIDTLHITVEVIPPPSPAPVPEPSLPTFATGAGDGPLNSGLSSADDGSITTSDVHSRSDSVRSGSVRGGDGYQRHVYTGGQSGAFTITRHVRQRSGGSDVHAGLSGAAAGGPAGSAARHRGRQPHGGTGDATSGGAVEVKKIAYLLTLHDRDTGAVLQTHERHLYTSIIPALERVKAIAGGELPAVPVKRLPSLRFATEAFLEERRGEVEAFLQAVARSPFYVRHPDVVKLLALDHFLNTTTTATTTTGGGGGSSRDAARRLGTSPNAAHATVDDRDGGGGGGGGAGTVAPGYLSTDALDLHRANDGGGGGAGRGDFCRTQSYSSVQTSRSSVVRRRKLDGITMEDLEHIQLGNLIGRGTFGSVFLGLLQTHRGSLMVAVKVMTVGDAVAPAEMEGLQRELDVLCAARHKNIIRFLGSSLNATTRDLRVFTEYVECGTIRSLVDRFGALTMLAIQQYMRQILSGLQYLHGLSIAHRDIKGENILVTKHGRVKLSDFGSSTGAPCEAATVAAVAAVSPSARGETTSAANGCGAGGGGGLPVGSPQYMAPEVIQGTVKSAAAADIWSVGCVGIEMLDRHIWKESATANPFVFLYRISRSGTPPHGLPSDAELATLRAEMPATEYEGLAVYRDFLQSCLRVDPTQRPHASELLRHPFLNFPYTKHQRWMPASAAAVAAQPSTTTATAP</sequence>
<dbReference type="GO" id="GO:0004672">
    <property type="term" value="F:protein kinase activity"/>
    <property type="evidence" value="ECO:0007669"/>
    <property type="project" value="InterPro"/>
</dbReference>
<feature type="region of interest" description="Disordered" evidence="6">
    <location>
        <begin position="719"/>
        <end position="761"/>
    </location>
</feature>
<dbReference type="Pfam" id="PF00069">
    <property type="entry name" value="Pkinase"/>
    <property type="match status" value="1"/>
</dbReference>
<keyword evidence="2 5" id="KW-0547">Nucleotide-binding</keyword>
<feature type="region of interest" description="Disordered" evidence="6">
    <location>
        <begin position="207"/>
        <end position="294"/>
    </location>
</feature>
<feature type="compositionally biased region" description="Low complexity" evidence="6">
    <location>
        <begin position="565"/>
        <end position="581"/>
    </location>
</feature>
<evidence type="ECO:0000259" key="7">
    <source>
        <dbReference type="PROSITE" id="PS50011"/>
    </source>
</evidence>
<dbReference type="Proteomes" id="UP001430356">
    <property type="component" value="Unassembled WGS sequence"/>
</dbReference>
<dbReference type="GO" id="GO:0005524">
    <property type="term" value="F:ATP binding"/>
    <property type="evidence" value="ECO:0007669"/>
    <property type="project" value="UniProtKB-UniRule"/>
</dbReference>
<feature type="region of interest" description="Disordered" evidence="6">
    <location>
        <begin position="869"/>
        <end position="916"/>
    </location>
</feature>
<organism evidence="8 9">
    <name type="scientific">Novymonas esmeraldas</name>
    <dbReference type="NCBI Taxonomy" id="1808958"/>
    <lineage>
        <taxon>Eukaryota</taxon>
        <taxon>Discoba</taxon>
        <taxon>Euglenozoa</taxon>
        <taxon>Kinetoplastea</taxon>
        <taxon>Metakinetoplastina</taxon>
        <taxon>Trypanosomatida</taxon>
        <taxon>Trypanosomatidae</taxon>
        <taxon>Novymonas</taxon>
    </lineage>
</organism>
<dbReference type="Gene3D" id="1.10.510.10">
    <property type="entry name" value="Transferase(Phosphotransferase) domain 1"/>
    <property type="match status" value="1"/>
</dbReference>
<proteinExistence type="predicted"/>
<feature type="compositionally biased region" description="Pro residues" evidence="6">
    <location>
        <begin position="639"/>
        <end position="651"/>
    </location>
</feature>
<dbReference type="InterPro" id="IPR011009">
    <property type="entry name" value="Kinase-like_dom_sf"/>
</dbReference>
<keyword evidence="9" id="KW-1185">Reference proteome</keyword>
<evidence type="ECO:0000256" key="6">
    <source>
        <dbReference type="SAM" id="MobiDB-lite"/>
    </source>
</evidence>
<keyword evidence="1" id="KW-0808">Transferase</keyword>
<reference evidence="8 9" key="1">
    <citation type="journal article" date="2021" name="MBio">
        <title>A New Model Trypanosomatid, Novymonas esmeraldas: Genomic Perception of Its 'Candidatus Pandoraea novymonadis' Endosymbiont.</title>
        <authorList>
            <person name="Zakharova A."/>
            <person name="Saura A."/>
            <person name="Butenko A."/>
            <person name="Podesvova L."/>
            <person name="Warmusova S."/>
            <person name="Kostygov A.Y."/>
            <person name="Nenarokova A."/>
            <person name="Lukes J."/>
            <person name="Opperdoes F.R."/>
            <person name="Yurchenko V."/>
        </authorList>
    </citation>
    <scope>NUCLEOTIDE SEQUENCE [LARGE SCALE GENOMIC DNA]</scope>
    <source>
        <strain evidence="8 9">E262AT.01</strain>
    </source>
</reference>
<dbReference type="InterPro" id="IPR008271">
    <property type="entry name" value="Ser/Thr_kinase_AS"/>
</dbReference>
<dbReference type="PROSITE" id="PS00108">
    <property type="entry name" value="PROTEIN_KINASE_ST"/>
    <property type="match status" value="1"/>
</dbReference>
<evidence type="ECO:0000256" key="3">
    <source>
        <dbReference type="ARBA" id="ARBA00022777"/>
    </source>
</evidence>
<dbReference type="InterPro" id="IPR050538">
    <property type="entry name" value="MAP_kinase_kinase_kinase"/>
</dbReference>
<comment type="caution">
    <text evidence="8">The sequence shown here is derived from an EMBL/GenBank/DDBJ whole genome shotgun (WGS) entry which is preliminary data.</text>
</comment>
<evidence type="ECO:0000313" key="8">
    <source>
        <dbReference type="EMBL" id="KAK7196588.1"/>
    </source>
</evidence>
<feature type="region of interest" description="Disordered" evidence="6">
    <location>
        <begin position="71"/>
        <end position="90"/>
    </location>
</feature>
<evidence type="ECO:0000256" key="2">
    <source>
        <dbReference type="ARBA" id="ARBA00022741"/>
    </source>
</evidence>
<feature type="compositionally biased region" description="Low complexity" evidence="6">
    <location>
        <begin position="462"/>
        <end position="477"/>
    </location>
</feature>
<evidence type="ECO:0000256" key="5">
    <source>
        <dbReference type="PROSITE-ProRule" id="PRU10141"/>
    </source>
</evidence>
<feature type="domain" description="Protein kinase" evidence="7">
    <location>
        <begin position="977"/>
        <end position="1282"/>
    </location>
</feature>
<gene>
    <name evidence="8" type="ORF">NESM_000597100</name>
</gene>
<feature type="compositionally biased region" description="Basic residues" evidence="6">
    <location>
        <begin position="591"/>
        <end position="605"/>
    </location>
</feature>
<feature type="compositionally biased region" description="Low complexity" evidence="6">
    <location>
        <begin position="428"/>
        <end position="438"/>
    </location>
</feature>
<name>A0AAW0EQT7_9TRYP</name>
<feature type="region of interest" description="Disordered" evidence="6">
    <location>
        <begin position="150"/>
        <end position="184"/>
    </location>
</feature>
<keyword evidence="3 8" id="KW-0418">Kinase</keyword>
<accession>A0AAW0EQT7</accession>
<dbReference type="PROSITE" id="PS00107">
    <property type="entry name" value="PROTEIN_KINASE_ATP"/>
    <property type="match status" value="1"/>
</dbReference>
<protein>
    <submittedName>
        <fullName evidence="8">Protein kinase</fullName>
    </submittedName>
</protein>
<feature type="compositionally biased region" description="Low complexity" evidence="6">
    <location>
        <begin position="268"/>
        <end position="278"/>
    </location>
</feature>
<evidence type="ECO:0000313" key="9">
    <source>
        <dbReference type="Proteomes" id="UP001430356"/>
    </source>
</evidence>
<feature type="compositionally biased region" description="Low complexity" evidence="6">
    <location>
        <begin position="514"/>
        <end position="543"/>
    </location>
</feature>
<keyword evidence="4 5" id="KW-0067">ATP-binding</keyword>
<feature type="binding site" evidence="5">
    <location>
        <position position="1008"/>
    </location>
    <ligand>
        <name>ATP</name>
        <dbReference type="ChEBI" id="CHEBI:30616"/>
    </ligand>
</feature>
<dbReference type="EMBL" id="JAECZO010000080">
    <property type="protein sequence ID" value="KAK7196588.1"/>
    <property type="molecule type" value="Genomic_DNA"/>
</dbReference>
<evidence type="ECO:0000256" key="4">
    <source>
        <dbReference type="ARBA" id="ARBA00022840"/>
    </source>
</evidence>
<dbReference type="InterPro" id="IPR017441">
    <property type="entry name" value="Protein_kinase_ATP_BS"/>
</dbReference>